<evidence type="ECO:0000313" key="6">
    <source>
        <dbReference type="RefSeq" id="XP_026679054.1"/>
    </source>
</evidence>
<dbReference type="STRING" id="121845.A0A3Q0IRZ5"/>
<keyword evidence="5" id="KW-1185">Reference proteome</keyword>
<keyword evidence="2" id="KW-0677">Repeat</keyword>
<dbReference type="InterPro" id="IPR026825">
    <property type="entry name" value="Vac14"/>
</dbReference>
<dbReference type="InterPro" id="IPR021841">
    <property type="entry name" value="VAC14_Fig4p-bd"/>
</dbReference>
<organism evidence="5 6">
    <name type="scientific">Diaphorina citri</name>
    <name type="common">Asian citrus psyllid</name>
    <dbReference type="NCBI Taxonomy" id="121845"/>
    <lineage>
        <taxon>Eukaryota</taxon>
        <taxon>Metazoa</taxon>
        <taxon>Ecdysozoa</taxon>
        <taxon>Arthropoda</taxon>
        <taxon>Hexapoda</taxon>
        <taxon>Insecta</taxon>
        <taxon>Pterygota</taxon>
        <taxon>Neoptera</taxon>
        <taxon>Paraneoptera</taxon>
        <taxon>Hemiptera</taxon>
        <taxon>Sternorrhyncha</taxon>
        <taxon>Psylloidea</taxon>
        <taxon>Psyllidae</taxon>
        <taxon>Diaphorininae</taxon>
        <taxon>Diaphorina</taxon>
    </lineage>
</organism>
<dbReference type="GO" id="GO:0006661">
    <property type="term" value="P:phosphatidylinositol biosynthetic process"/>
    <property type="evidence" value="ECO:0007669"/>
    <property type="project" value="InterPro"/>
</dbReference>
<dbReference type="GeneID" id="108252342"/>
<evidence type="ECO:0000259" key="4">
    <source>
        <dbReference type="Pfam" id="PF11916"/>
    </source>
</evidence>
<dbReference type="Proteomes" id="UP000079169">
    <property type="component" value="Unplaced"/>
</dbReference>
<dbReference type="PANTHER" id="PTHR16023:SF0">
    <property type="entry name" value="PROTEIN VAC14 HOMOLOG"/>
    <property type="match status" value="1"/>
</dbReference>
<dbReference type="PANTHER" id="PTHR16023">
    <property type="entry name" value="TAX1 BINDING PROTEIN-RELATED"/>
    <property type="match status" value="1"/>
</dbReference>
<proteinExistence type="predicted"/>
<evidence type="ECO:0000256" key="2">
    <source>
        <dbReference type="ARBA" id="ARBA00022737"/>
    </source>
</evidence>
<evidence type="ECO:0000256" key="3">
    <source>
        <dbReference type="ARBA" id="ARBA00023136"/>
    </source>
</evidence>
<evidence type="ECO:0000313" key="5">
    <source>
        <dbReference type="Proteomes" id="UP000079169"/>
    </source>
</evidence>
<dbReference type="GO" id="GO:0010008">
    <property type="term" value="C:endosome membrane"/>
    <property type="evidence" value="ECO:0007669"/>
    <property type="project" value="TreeGrafter"/>
</dbReference>
<reference evidence="6" key="1">
    <citation type="submission" date="2025-08" db="UniProtKB">
        <authorList>
            <consortium name="RefSeq"/>
        </authorList>
    </citation>
    <scope>IDENTIFICATION</scope>
</reference>
<dbReference type="KEGG" id="dci:108252342"/>
<sequence>MRFLSCMIESLNTILLTSSELFQLRTQLKELKTKESCDLFKVLYHSWTHSPVALIALCLLTQNYEHVCDLLRLFGDVEITLEFLTEIDKLVQLIESPIFTYLRLELLDVSHNPRYIPAEN</sequence>
<protein>
    <submittedName>
        <fullName evidence="6">Protein VAC14 homolog</fullName>
    </submittedName>
</protein>
<evidence type="ECO:0000256" key="1">
    <source>
        <dbReference type="ARBA" id="ARBA00004308"/>
    </source>
</evidence>
<name>A0A3Q0IRZ5_DIACI</name>
<dbReference type="AlphaFoldDB" id="A0A3Q0IRZ5"/>
<dbReference type="Pfam" id="PF11916">
    <property type="entry name" value="Vac14_Fig4_bd"/>
    <property type="match status" value="1"/>
</dbReference>
<keyword evidence="3" id="KW-0472">Membrane</keyword>
<dbReference type="PaxDb" id="121845-A0A3Q0IRZ5"/>
<comment type="subcellular location">
    <subcellularLocation>
        <location evidence="1">Endomembrane system</location>
    </subcellularLocation>
</comment>
<gene>
    <name evidence="6" type="primary">LOC108252342</name>
</gene>
<dbReference type="GO" id="GO:0070772">
    <property type="term" value="C:PAS complex"/>
    <property type="evidence" value="ECO:0007669"/>
    <property type="project" value="InterPro"/>
</dbReference>
<accession>A0A3Q0IRZ5</accession>
<dbReference type="RefSeq" id="XP_026679054.1">
    <property type="nucleotide sequence ID" value="XM_026823253.1"/>
</dbReference>
<feature type="domain" description="Vacuolar protein 14 C-terminal Fig4-binding" evidence="4">
    <location>
        <begin position="1"/>
        <end position="114"/>
    </location>
</feature>